<name>A0A1X6PC90_PORUM</name>
<evidence type="ECO:0000313" key="3">
    <source>
        <dbReference type="Proteomes" id="UP000218209"/>
    </source>
</evidence>
<dbReference type="AlphaFoldDB" id="A0A1X6PC90"/>
<feature type="compositionally biased region" description="Basic and acidic residues" evidence="1">
    <location>
        <begin position="256"/>
        <end position="269"/>
    </location>
</feature>
<feature type="region of interest" description="Disordered" evidence="1">
    <location>
        <begin position="114"/>
        <end position="269"/>
    </location>
</feature>
<dbReference type="Proteomes" id="UP000218209">
    <property type="component" value="Unassembled WGS sequence"/>
</dbReference>
<dbReference type="EMBL" id="KV918812">
    <property type="protein sequence ID" value="OSX78488.1"/>
    <property type="molecule type" value="Genomic_DNA"/>
</dbReference>
<keyword evidence="3" id="KW-1185">Reference proteome</keyword>
<feature type="region of interest" description="Disordered" evidence="1">
    <location>
        <begin position="35"/>
        <end position="63"/>
    </location>
</feature>
<organism evidence="2 3">
    <name type="scientific">Porphyra umbilicalis</name>
    <name type="common">Purple laver</name>
    <name type="synonym">Red alga</name>
    <dbReference type="NCBI Taxonomy" id="2786"/>
    <lineage>
        <taxon>Eukaryota</taxon>
        <taxon>Rhodophyta</taxon>
        <taxon>Bangiophyceae</taxon>
        <taxon>Bangiales</taxon>
        <taxon>Bangiaceae</taxon>
        <taxon>Porphyra</taxon>
    </lineage>
</organism>
<accession>A0A1X6PC90</accession>
<sequence length="269" mass="29179">MHCGARALQLKPPLGGRRRAAAAVLRTRLVTKRSQIRDASTTTAPDSVLHRRRNWRQRPTGTRQRGMTVMLVAVAVVTPLLRLAGHAQETAYLGASALGLNSLAPLEPATHARDSGVAVAMSTRERLARPPPTPTPPQSHQLSSVAVRPSRPPRHALVEGCVKNPRTPPTHAPSPRHRTARPRSSSLPILPHRFRARGATGRTCRLKFPSPPTHAAAPCRGGPRRSGVLDGSGHQTKTRRHQAPTPRDQMLCPPALERRGRGDERPTAV</sequence>
<reference evidence="2 3" key="1">
    <citation type="submission" date="2017-03" db="EMBL/GenBank/DDBJ databases">
        <title>WGS assembly of Porphyra umbilicalis.</title>
        <authorList>
            <person name="Brawley S.H."/>
            <person name="Blouin N.A."/>
            <person name="Ficko-Blean E."/>
            <person name="Wheeler G.L."/>
            <person name="Lohr M."/>
            <person name="Goodson H.V."/>
            <person name="Jenkins J.W."/>
            <person name="Blaby-Haas C.E."/>
            <person name="Helliwell K.E."/>
            <person name="Chan C."/>
            <person name="Marriage T."/>
            <person name="Bhattacharya D."/>
            <person name="Klein A.S."/>
            <person name="Badis Y."/>
            <person name="Brodie J."/>
            <person name="Cao Y."/>
            <person name="Collen J."/>
            <person name="Dittami S.M."/>
            <person name="Gachon C.M."/>
            <person name="Green B.R."/>
            <person name="Karpowicz S."/>
            <person name="Kim J.W."/>
            <person name="Kudahl U."/>
            <person name="Lin S."/>
            <person name="Michel G."/>
            <person name="Mittag M."/>
            <person name="Olson B.J."/>
            <person name="Pangilinan J."/>
            <person name="Peng Y."/>
            <person name="Qiu H."/>
            <person name="Shu S."/>
            <person name="Singer J.T."/>
            <person name="Smith A.G."/>
            <person name="Sprecher B.N."/>
            <person name="Wagner V."/>
            <person name="Wang W."/>
            <person name="Wang Z.-Y."/>
            <person name="Yan J."/>
            <person name="Yarish C."/>
            <person name="Zoeuner-Riek S."/>
            <person name="Zhuang Y."/>
            <person name="Zou Y."/>
            <person name="Lindquist E.A."/>
            <person name="Grimwood J."/>
            <person name="Barry K."/>
            <person name="Rokhsar D.S."/>
            <person name="Schmutz J."/>
            <person name="Stiller J.W."/>
            <person name="Grossman A.R."/>
            <person name="Prochnik S.E."/>
        </authorList>
    </citation>
    <scope>NUCLEOTIDE SEQUENCE [LARGE SCALE GENOMIC DNA]</scope>
    <source>
        <strain evidence="2">4086291</strain>
    </source>
</reference>
<evidence type="ECO:0000256" key="1">
    <source>
        <dbReference type="SAM" id="MobiDB-lite"/>
    </source>
</evidence>
<protein>
    <submittedName>
        <fullName evidence="2">Uncharacterized protein</fullName>
    </submittedName>
</protein>
<evidence type="ECO:0000313" key="2">
    <source>
        <dbReference type="EMBL" id="OSX78488.1"/>
    </source>
</evidence>
<proteinExistence type="predicted"/>
<gene>
    <name evidence="2" type="ORF">BU14_0108s0035</name>
</gene>